<dbReference type="EC" id="2.1.1.80" evidence="2"/>
<dbReference type="GO" id="GO:0032259">
    <property type="term" value="P:methylation"/>
    <property type="evidence" value="ECO:0007669"/>
    <property type="project" value="UniProtKB-KW"/>
</dbReference>
<dbReference type="EMBL" id="AXNT01000146">
    <property type="protein sequence ID" value="KGM00960.1"/>
    <property type="molecule type" value="Genomic_DNA"/>
</dbReference>
<dbReference type="STRING" id="1408250.Q760_04765"/>
<evidence type="ECO:0000256" key="1">
    <source>
        <dbReference type="ARBA" id="ARBA00001541"/>
    </source>
</evidence>
<evidence type="ECO:0000256" key="3">
    <source>
        <dbReference type="ARBA" id="ARBA00022603"/>
    </source>
</evidence>
<dbReference type="Gene3D" id="1.10.155.10">
    <property type="entry name" value="Chemotaxis receptor methyltransferase CheR, N-terminal domain"/>
    <property type="match status" value="1"/>
</dbReference>
<dbReference type="SUPFAM" id="SSF47757">
    <property type="entry name" value="Chemotaxis receptor methyltransferase CheR, N-terminal domain"/>
    <property type="match status" value="1"/>
</dbReference>
<comment type="caution">
    <text evidence="7">The sequence shown here is derived from an EMBL/GenBank/DDBJ whole genome shotgun (WGS) entry which is preliminary data.</text>
</comment>
<evidence type="ECO:0000256" key="2">
    <source>
        <dbReference type="ARBA" id="ARBA00012534"/>
    </source>
</evidence>
<dbReference type="InterPro" id="IPR022642">
    <property type="entry name" value="CheR_C"/>
</dbReference>
<gene>
    <name evidence="7" type="ORF">Q760_04765</name>
</gene>
<dbReference type="PRINTS" id="PR00996">
    <property type="entry name" value="CHERMTFRASE"/>
</dbReference>
<dbReference type="PANTHER" id="PTHR24422">
    <property type="entry name" value="CHEMOTAXIS PROTEIN METHYLTRANSFERASE"/>
    <property type="match status" value="1"/>
</dbReference>
<keyword evidence="3" id="KW-0489">Methyltransferase</keyword>
<evidence type="ECO:0000259" key="6">
    <source>
        <dbReference type="PROSITE" id="PS50123"/>
    </source>
</evidence>
<dbReference type="GO" id="GO:0008983">
    <property type="term" value="F:protein-glutamate O-methyltransferase activity"/>
    <property type="evidence" value="ECO:0007669"/>
    <property type="project" value="UniProtKB-EC"/>
</dbReference>
<dbReference type="Pfam" id="PF01739">
    <property type="entry name" value="CheR"/>
    <property type="match status" value="1"/>
</dbReference>
<dbReference type="OrthoDB" id="9816309at2"/>
<comment type="catalytic activity">
    <reaction evidence="1">
        <text>L-glutamyl-[protein] + S-adenosyl-L-methionine = [protein]-L-glutamate 5-O-methyl ester + S-adenosyl-L-homocysteine</text>
        <dbReference type="Rhea" id="RHEA:24452"/>
        <dbReference type="Rhea" id="RHEA-COMP:10208"/>
        <dbReference type="Rhea" id="RHEA-COMP:10311"/>
        <dbReference type="ChEBI" id="CHEBI:29973"/>
        <dbReference type="ChEBI" id="CHEBI:57856"/>
        <dbReference type="ChEBI" id="CHEBI:59789"/>
        <dbReference type="ChEBI" id="CHEBI:82795"/>
        <dbReference type="EC" id="2.1.1.80"/>
    </reaction>
</comment>
<dbReference type="PANTHER" id="PTHR24422:SF21">
    <property type="entry name" value="CHEMOTAXIS PROTEIN METHYLTRANSFERASE 1"/>
    <property type="match status" value="1"/>
</dbReference>
<evidence type="ECO:0000313" key="7">
    <source>
        <dbReference type="EMBL" id="KGM00960.1"/>
    </source>
</evidence>
<keyword evidence="8" id="KW-1185">Reference proteome</keyword>
<dbReference type="InterPro" id="IPR029063">
    <property type="entry name" value="SAM-dependent_MTases_sf"/>
</dbReference>
<protein>
    <recommendedName>
        <fullName evidence="2">protein-glutamate O-methyltransferase</fullName>
        <ecNumber evidence="2">2.1.1.80</ecNumber>
    </recommendedName>
</protein>
<reference evidence="7 8" key="1">
    <citation type="submission" date="2013-10" db="EMBL/GenBank/DDBJ databases">
        <authorList>
            <person name="Wang G."/>
            <person name="Zhuang W."/>
        </authorList>
    </citation>
    <scope>NUCLEOTIDE SEQUENCE [LARGE SCALE GENOMIC DNA]</scope>
    <source>
        <strain evidence="7 8">DSM 20118</strain>
    </source>
</reference>
<organism evidence="7 8">
    <name type="scientific">Cellulomonas cellasea DSM 20118</name>
    <dbReference type="NCBI Taxonomy" id="1408250"/>
    <lineage>
        <taxon>Bacteria</taxon>
        <taxon>Bacillati</taxon>
        <taxon>Actinomycetota</taxon>
        <taxon>Actinomycetes</taxon>
        <taxon>Micrococcales</taxon>
        <taxon>Cellulomonadaceae</taxon>
        <taxon>Cellulomonas</taxon>
    </lineage>
</organism>
<dbReference type="AlphaFoldDB" id="A0A0A0B2F4"/>
<proteinExistence type="predicted"/>
<dbReference type="PROSITE" id="PS50123">
    <property type="entry name" value="CHER"/>
    <property type="match status" value="1"/>
</dbReference>
<name>A0A0A0B2F4_9CELL</name>
<dbReference type="SUPFAM" id="SSF53335">
    <property type="entry name" value="S-adenosyl-L-methionine-dependent methyltransferases"/>
    <property type="match status" value="1"/>
</dbReference>
<dbReference type="CDD" id="cd02440">
    <property type="entry name" value="AdoMet_MTases"/>
    <property type="match status" value="1"/>
</dbReference>
<dbReference type="Gene3D" id="3.40.50.150">
    <property type="entry name" value="Vaccinia Virus protein VP39"/>
    <property type="match status" value="1"/>
</dbReference>
<evidence type="ECO:0000313" key="8">
    <source>
        <dbReference type="Proteomes" id="UP000029833"/>
    </source>
</evidence>
<dbReference type="RefSeq" id="WP_034634094.1">
    <property type="nucleotide sequence ID" value="NZ_AXNT01000146.1"/>
</dbReference>
<keyword evidence="5" id="KW-0949">S-adenosyl-L-methionine</keyword>
<dbReference type="InterPro" id="IPR022641">
    <property type="entry name" value="CheR_N"/>
</dbReference>
<dbReference type="Pfam" id="PF03705">
    <property type="entry name" value="CheR_N"/>
    <property type="match status" value="1"/>
</dbReference>
<dbReference type="InterPro" id="IPR050903">
    <property type="entry name" value="Bact_Chemotaxis_MeTrfase"/>
</dbReference>
<keyword evidence="4" id="KW-0808">Transferase</keyword>
<dbReference type="InterPro" id="IPR000780">
    <property type="entry name" value="CheR_MeTrfase"/>
</dbReference>
<feature type="domain" description="CheR-type methyltransferase" evidence="6">
    <location>
        <begin position="1"/>
        <end position="270"/>
    </location>
</feature>
<sequence>MTLTPESFSYVADVVRQRSAIQLDLGKEYLVESRLLPIVRERGLADVDAYVRGLRARPDPAELELVVEALTTNETSWFRDATPFTALTQHVVPEILAARGAATTLRVWSAACSTGQEAYSVAMALEDALPNVRVQITATDISEQVLARGRAGRYTQLEVNRGLPASMLVKHFTRSGTDWEISQRLRSMVTFQRHNLLHAPPAGQFDVVFLRNVLIYFDLATKREVLRRARSVVRPGGYLLLGAAETTLGIDDDWERVPVGRSSVYRHNARRAA</sequence>
<evidence type="ECO:0000256" key="5">
    <source>
        <dbReference type="ARBA" id="ARBA00022691"/>
    </source>
</evidence>
<dbReference type="InterPro" id="IPR036804">
    <property type="entry name" value="CheR_N_sf"/>
</dbReference>
<evidence type="ECO:0000256" key="4">
    <source>
        <dbReference type="ARBA" id="ARBA00022679"/>
    </source>
</evidence>
<dbReference type="SMART" id="SM00138">
    <property type="entry name" value="MeTrc"/>
    <property type="match status" value="1"/>
</dbReference>
<dbReference type="Proteomes" id="UP000029833">
    <property type="component" value="Unassembled WGS sequence"/>
</dbReference>
<accession>A0A0A0B2F4</accession>